<organism evidence="4 6">
    <name type="scientific">Vibrio scophthalmi</name>
    <dbReference type="NCBI Taxonomy" id="45658"/>
    <lineage>
        <taxon>Bacteria</taxon>
        <taxon>Pseudomonadati</taxon>
        <taxon>Pseudomonadota</taxon>
        <taxon>Gammaproteobacteria</taxon>
        <taxon>Vibrionales</taxon>
        <taxon>Vibrionaceae</taxon>
        <taxon>Vibrio</taxon>
    </lineage>
</organism>
<proteinExistence type="predicted"/>
<evidence type="ECO:0000313" key="4">
    <source>
        <dbReference type="EMBL" id="ODS11544.1"/>
    </source>
</evidence>
<dbReference type="InterPro" id="IPR025711">
    <property type="entry name" value="PepSY"/>
</dbReference>
<dbReference type="Pfam" id="PF03413">
    <property type="entry name" value="PepSY"/>
    <property type="match status" value="1"/>
</dbReference>
<evidence type="ECO:0000256" key="1">
    <source>
        <dbReference type="SAM" id="SignalP"/>
    </source>
</evidence>
<keyword evidence="5" id="KW-1185">Reference proteome</keyword>
<protein>
    <recommendedName>
        <fullName evidence="2">PepSY domain-containing protein</fullName>
    </recommendedName>
</protein>
<evidence type="ECO:0000313" key="3">
    <source>
        <dbReference type="EMBL" id="ANU36597.1"/>
    </source>
</evidence>
<dbReference type="OrthoDB" id="6399977at2"/>
<accession>A0A1B1NPD6</accession>
<dbReference type="KEGG" id="vsc:VSVS12_01851"/>
<dbReference type="STRING" id="45658.VSVS12_01851"/>
<dbReference type="AlphaFoldDB" id="A0A1B1NPD6"/>
<feature type="domain" description="PepSY" evidence="2">
    <location>
        <begin position="80"/>
        <end position="123"/>
    </location>
</feature>
<dbReference type="PROSITE" id="PS51257">
    <property type="entry name" value="PROKAR_LIPOPROTEIN"/>
    <property type="match status" value="1"/>
</dbReference>
<reference evidence="3 5" key="1">
    <citation type="submission" date="2016-07" db="EMBL/GenBank/DDBJ databases">
        <title>Genome sequencing of Vibrio scophthalmi strain VS-05, an isolated from Paralichthys olivaceus.</title>
        <authorList>
            <person name="Han H.-J."/>
        </authorList>
    </citation>
    <scope>NUCLEOTIDE SEQUENCE [LARGE SCALE GENOMIC DNA]</scope>
    <source>
        <strain evidence="3 5">VS-05</strain>
    </source>
</reference>
<evidence type="ECO:0000313" key="6">
    <source>
        <dbReference type="Proteomes" id="UP000095131"/>
    </source>
</evidence>
<gene>
    <name evidence="4" type="ORF">VSF3289_01811</name>
    <name evidence="3" type="ORF">VSVS05_01472</name>
</gene>
<dbReference type="EMBL" id="MDCJ01000002">
    <property type="protein sequence ID" value="ODS11544.1"/>
    <property type="molecule type" value="Genomic_DNA"/>
</dbReference>
<feature type="chain" id="PRO_5010464796" description="PepSY domain-containing protein" evidence="1">
    <location>
        <begin position="25"/>
        <end position="143"/>
    </location>
</feature>
<dbReference type="Proteomes" id="UP000092528">
    <property type="component" value="Chromosome 1"/>
</dbReference>
<keyword evidence="1" id="KW-0732">Signal</keyword>
<dbReference type="EMBL" id="CP016414">
    <property type="protein sequence ID" value="ANU36597.1"/>
    <property type="molecule type" value="Genomic_DNA"/>
</dbReference>
<reference evidence="4 6" key="2">
    <citation type="submission" date="2016-08" db="EMBL/GenBank/DDBJ databases">
        <title>Genome sequencing of Vibrio scophthalmi strain FP3289, an isolated from Paralichthys olivaceus.</title>
        <authorList>
            <person name="Han H.-J."/>
        </authorList>
    </citation>
    <scope>NUCLEOTIDE SEQUENCE [LARGE SCALE GENOMIC DNA]</scope>
    <source>
        <strain evidence="4 6">FP3289</strain>
    </source>
</reference>
<dbReference type="Proteomes" id="UP000095131">
    <property type="component" value="Unassembled WGS sequence"/>
</dbReference>
<dbReference type="GeneID" id="96873549"/>
<dbReference type="PATRIC" id="fig|45658.6.peg.1814"/>
<sequence>MFKKLIVGLITVTGCSLLSLPSYAAWHSGDSNHGDKHNDGHALVRDVEKPGAKIEFEEDQDEVYEAVQKGYIRPFSEMYAAVERDLRGRIIKVELEEDDDIWIYELKINYNNNIIKVEYNAQTLDMIEISGRHLKKALKNTEE</sequence>
<name>A0A1B1NPD6_9VIBR</name>
<evidence type="ECO:0000313" key="5">
    <source>
        <dbReference type="Proteomes" id="UP000092528"/>
    </source>
</evidence>
<feature type="signal peptide" evidence="1">
    <location>
        <begin position="1"/>
        <end position="24"/>
    </location>
</feature>
<evidence type="ECO:0000259" key="2">
    <source>
        <dbReference type="Pfam" id="PF03413"/>
    </source>
</evidence>
<dbReference type="RefSeq" id="WP_009386041.1">
    <property type="nucleotide sequence ID" value="NZ_CP016307.1"/>
</dbReference>
<dbReference type="Gene3D" id="3.10.450.40">
    <property type="match status" value="1"/>
</dbReference>